<dbReference type="InterPro" id="IPR003945">
    <property type="entry name" value="NU5C-like"/>
</dbReference>
<evidence type="ECO:0000256" key="2">
    <source>
        <dbReference type="ARBA" id="ARBA00022692"/>
    </source>
</evidence>
<keyword evidence="3 6" id="KW-1133">Transmembrane helix</keyword>
<feature type="transmembrane region" description="Helical" evidence="6">
    <location>
        <begin position="226"/>
        <end position="242"/>
    </location>
</feature>
<feature type="transmembrane region" description="Helical" evidence="6">
    <location>
        <begin position="6"/>
        <end position="31"/>
    </location>
</feature>
<feature type="transmembrane region" description="Helical" evidence="6">
    <location>
        <begin position="321"/>
        <end position="343"/>
    </location>
</feature>
<dbReference type="Pfam" id="PF00662">
    <property type="entry name" value="Proton_antipo_N"/>
    <property type="match status" value="1"/>
</dbReference>
<dbReference type="GO" id="GO:0015990">
    <property type="term" value="P:electron transport coupled proton transport"/>
    <property type="evidence" value="ECO:0007669"/>
    <property type="project" value="TreeGrafter"/>
</dbReference>
<feature type="transmembrane region" description="Helical" evidence="6">
    <location>
        <begin position="43"/>
        <end position="66"/>
    </location>
</feature>
<feature type="transmembrane region" description="Helical" evidence="6">
    <location>
        <begin position="494"/>
        <end position="515"/>
    </location>
</feature>
<dbReference type="GO" id="GO:0012505">
    <property type="term" value="C:endomembrane system"/>
    <property type="evidence" value="ECO:0007669"/>
    <property type="project" value="UniProtKB-SubCell"/>
</dbReference>
<evidence type="ECO:0000313" key="10">
    <source>
        <dbReference type="Proteomes" id="UP000003973"/>
    </source>
</evidence>
<dbReference type="GO" id="GO:0016020">
    <property type="term" value="C:membrane"/>
    <property type="evidence" value="ECO:0007669"/>
    <property type="project" value="UniProtKB-SubCell"/>
</dbReference>
<feature type="domain" description="NADH:quinone oxidoreductase/Mrp antiporter transmembrane" evidence="7">
    <location>
        <begin position="142"/>
        <end position="436"/>
    </location>
</feature>
<dbReference type="PRINTS" id="PR01435">
    <property type="entry name" value="NPOXDRDTASE5"/>
</dbReference>
<dbReference type="EMBL" id="ACDP02000006">
    <property type="protein sequence ID" value="EEO28182.2"/>
    <property type="molecule type" value="Genomic_DNA"/>
</dbReference>
<dbReference type="NCBIfam" id="TIGR01974">
    <property type="entry name" value="NDH_I_L"/>
    <property type="match status" value="1"/>
</dbReference>
<dbReference type="eggNOG" id="COG1009">
    <property type="taxonomic scope" value="Bacteria"/>
</dbReference>
<evidence type="ECO:0000259" key="8">
    <source>
        <dbReference type="Pfam" id="PF00662"/>
    </source>
</evidence>
<feature type="transmembrane region" description="Helical" evidence="6">
    <location>
        <begin position="86"/>
        <end position="113"/>
    </location>
</feature>
<proteinExistence type="predicted"/>
<organism evidence="9 10">
    <name type="scientific">Oxalobacter paraformigenes</name>
    <dbReference type="NCBI Taxonomy" id="556268"/>
    <lineage>
        <taxon>Bacteria</taxon>
        <taxon>Pseudomonadati</taxon>
        <taxon>Pseudomonadota</taxon>
        <taxon>Betaproteobacteria</taxon>
        <taxon>Burkholderiales</taxon>
        <taxon>Oxalobacteraceae</taxon>
        <taxon>Oxalobacter</taxon>
    </lineage>
</organism>
<feature type="transmembrane region" description="Helical" evidence="6">
    <location>
        <begin position="125"/>
        <end position="142"/>
    </location>
</feature>
<evidence type="ECO:0000256" key="4">
    <source>
        <dbReference type="ARBA" id="ARBA00023136"/>
    </source>
</evidence>
<dbReference type="Proteomes" id="UP000003973">
    <property type="component" value="Unassembled WGS sequence"/>
</dbReference>
<dbReference type="AlphaFoldDB" id="C3X4P6"/>
<evidence type="ECO:0000313" key="9">
    <source>
        <dbReference type="EMBL" id="EEO28182.2"/>
    </source>
</evidence>
<dbReference type="InterPro" id="IPR018393">
    <property type="entry name" value="NADHpl_OxRdtase_5_subgr"/>
</dbReference>
<dbReference type="PANTHER" id="PTHR42829:SF2">
    <property type="entry name" value="NADH-UBIQUINONE OXIDOREDUCTASE CHAIN 5"/>
    <property type="match status" value="1"/>
</dbReference>
<feature type="transmembrane region" description="Helical" evidence="6">
    <location>
        <begin position="263"/>
        <end position="281"/>
    </location>
</feature>
<dbReference type="InterPro" id="IPR001750">
    <property type="entry name" value="ND/Mrp_TM"/>
</dbReference>
<dbReference type="GO" id="GO:0042773">
    <property type="term" value="P:ATP synthesis coupled electron transport"/>
    <property type="evidence" value="ECO:0007669"/>
    <property type="project" value="InterPro"/>
</dbReference>
<feature type="transmembrane region" description="Helical" evidence="6">
    <location>
        <begin position="686"/>
        <end position="705"/>
    </location>
</feature>
<comment type="subcellular location">
    <subcellularLocation>
        <location evidence="1">Endomembrane system</location>
        <topology evidence="1">Multi-pass membrane protein</topology>
    </subcellularLocation>
    <subcellularLocation>
        <location evidence="5">Membrane</location>
        <topology evidence="5">Multi-pass membrane protein</topology>
    </subcellularLocation>
</comment>
<dbReference type="GO" id="GO:0003954">
    <property type="term" value="F:NADH dehydrogenase activity"/>
    <property type="evidence" value="ECO:0007669"/>
    <property type="project" value="TreeGrafter"/>
</dbReference>
<keyword evidence="4 6" id="KW-0472">Membrane</keyword>
<feature type="transmembrane region" description="Helical" evidence="6">
    <location>
        <begin position="188"/>
        <end position="206"/>
    </location>
</feature>
<keyword evidence="10" id="KW-1185">Reference proteome</keyword>
<keyword evidence="2 5" id="KW-0812">Transmembrane</keyword>
<evidence type="ECO:0000256" key="5">
    <source>
        <dbReference type="RuleBase" id="RU000320"/>
    </source>
</evidence>
<feature type="transmembrane region" description="Helical" evidence="6">
    <location>
        <begin position="293"/>
        <end position="314"/>
    </location>
</feature>
<feature type="transmembrane region" description="Helical" evidence="6">
    <location>
        <begin position="427"/>
        <end position="453"/>
    </location>
</feature>
<reference evidence="9" key="1">
    <citation type="submission" date="2011-10" db="EMBL/GenBank/DDBJ databases">
        <title>The Genome Sequence of Oxalobacter formigenes HOxBLS.</title>
        <authorList>
            <consortium name="The Broad Institute Genome Sequencing Platform"/>
            <person name="Earl A."/>
            <person name="Ward D."/>
            <person name="Feldgarden M."/>
            <person name="Gevers D."/>
            <person name="Allison M.J."/>
            <person name="Humphrey S."/>
            <person name="Young S.K."/>
            <person name="Zeng Q."/>
            <person name="Gargeya S."/>
            <person name="Fitzgerald M."/>
            <person name="Haas B."/>
            <person name="Abouelleil A."/>
            <person name="Alvarado L."/>
            <person name="Arachchi H.M."/>
            <person name="Berlin A."/>
            <person name="Brown A."/>
            <person name="Chapman S.B."/>
            <person name="Chen Z."/>
            <person name="Dunbar C."/>
            <person name="Freedman E."/>
            <person name="Gearin G."/>
            <person name="Goldberg J."/>
            <person name="Griggs A."/>
            <person name="Gujja S."/>
            <person name="Heiman D."/>
            <person name="Howarth C."/>
            <person name="Larson L."/>
            <person name="Lui A."/>
            <person name="MacDonald P.J.P."/>
            <person name="Montmayeur A."/>
            <person name="Murphy C."/>
            <person name="Neiman D."/>
            <person name="Pearson M."/>
            <person name="Priest M."/>
            <person name="Roberts A."/>
            <person name="Saif S."/>
            <person name="Shea T."/>
            <person name="Shenoy N."/>
            <person name="Sisk P."/>
            <person name="Stolte C."/>
            <person name="Sykes S."/>
            <person name="Wortman J."/>
            <person name="Nusbaum C."/>
            <person name="Birren B."/>
        </authorList>
    </citation>
    <scope>NUCLEOTIDE SEQUENCE [LARGE SCALE GENOMIC DNA]</scope>
    <source>
        <strain evidence="9">HOxBLS</strain>
    </source>
</reference>
<evidence type="ECO:0000259" key="7">
    <source>
        <dbReference type="Pfam" id="PF00361"/>
    </source>
</evidence>
<feature type="transmembrane region" description="Helical" evidence="6">
    <location>
        <begin position="349"/>
        <end position="368"/>
    </location>
</feature>
<evidence type="ECO:0000256" key="3">
    <source>
        <dbReference type="ARBA" id="ARBA00022989"/>
    </source>
</evidence>
<name>C3X4P6_9BURK</name>
<dbReference type="PRINTS" id="PR01434">
    <property type="entry name" value="NADHDHGNASE5"/>
</dbReference>
<evidence type="ECO:0000256" key="6">
    <source>
        <dbReference type="SAM" id="Phobius"/>
    </source>
</evidence>
<protein>
    <submittedName>
        <fullName evidence="9">Proton-translocating NADH-quinone oxidoreductase, chain L</fullName>
    </submittedName>
</protein>
<comment type="caution">
    <text evidence="9">The sequence shown here is derived from an EMBL/GenBank/DDBJ whole genome shotgun (WGS) entry which is preliminary data.</text>
</comment>
<dbReference type="InterPro" id="IPR001516">
    <property type="entry name" value="Proton_antipo_N"/>
</dbReference>
<dbReference type="Gene3D" id="1.20.5.2700">
    <property type="match status" value="1"/>
</dbReference>
<feature type="transmembrane region" description="Helical" evidence="6">
    <location>
        <begin position="148"/>
        <end position="167"/>
    </location>
</feature>
<dbReference type="GO" id="GO:0008137">
    <property type="term" value="F:NADH dehydrogenase (ubiquinone) activity"/>
    <property type="evidence" value="ECO:0007669"/>
    <property type="project" value="InterPro"/>
</dbReference>
<dbReference type="HOGENOM" id="CLU_007100_6_0_4"/>
<dbReference type="NCBIfam" id="NF005141">
    <property type="entry name" value="PRK06590.1"/>
    <property type="match status" value="1"/>
</dbReference>
<feature type="transmembrane region" description="Helical" evidence="6">
    <location>
        <begin position="388"/>
        <end position="407"/>
    </location>
</feature>
<dbReference type="RefSeq" id="WP_020994844.1">
    <property type="nucleotide sequence ID" value="NZ_CABMNL010000001.1"/>
</dbReference>
<feature type="domain" description="NADH-Ubiquinone oxidoreductase (complex I) chain 5 N-terminal" evidence="8">
    <location>
        <begin position="76"/>
        <end position="126"/>
    </location>
</feature>
<evidence type="ECO:0000256" key="1">
    <source>
        <dbReference type="ARBA" id="ARBA00004127"/>
    </source>
</evidence>
<dbReference type="PANTHER" id="PTHR42829">
    <property type="entry name" value="NADH-UBIQUINONE OXIDOREDUCTASE CHAIN 5"/>
    <property type="match status" value="1"/>
</dbReference>
<gene>
    <name evidence="9" type="ORF">OFAG_01335</name>
</gene>
<dbReference type="Pfam" id="PF00361">
    <property type="entry name" value="Proton_antipo_M"/>
    <property type="match status" value="1"/>
</dbReference>
<sequence length="710" mass="78931">MPDQLNVSLLLAALLAPLAGALVAGLMGSLFGGHLIRRRTSKAVTVAGVSVSFVCSLLILSSVMQGASFDRALYTWMTVGGVRFEIGFMIDSLSAMMMTLVTFISLLVHLYSMGYMENDDNVSRFFSYISLFTFAMLSLVMSDNFIQLFFGWEAVGVMSYLLIGFWLEKPTAVSAGLKAFLVNRVGDFGFMIGIGLVFAFAGSLNYQDVFAVREQLALMTVPGTGWMVITAICLFLFVGAMGKSAQFPFHVWLPDSMEGPTPISALIHAATMVTAGIFMVARLSPLFELSETALSVMVIVGAISALFLGLVAMVQTDIKRIVAYSTLSQLGYMVVALGASAYSVAVFHLMTHAFFKALLFLAIGSVILGMHHDQDIRNMGGLRKYMPWTYATALVGSLALVGVPFFSGFYSKESIIGAIRASSVPGSIVALVAVVIGLFVTGFYTFRLFFYVFHGRERFQRQQLVNLKTAEKEKVPQGNLIGLLPGEKPHESPWIIRLPLLLLAIPSVIIGYFAIDTMVFGTFFDGAIFIDSERHPAMSRLSMHFENALSMTLREILTPTFWLAVAGIATAWYFYMVNPIVPIRLRRRMRFLHRLLVEQYYLDSLYRTVFVNSALWLGRVLWKRIDVTLIDDWIISRFFVNGSKRLGRLLWKAGDVFLVDGLFVNGGARLMGWLSGVIRHFQSGYLYHYVFVMIIGLLCLLFWFVPISLR</sequence>
<feature type="transmembrane region" description="Helical" evidence="6">
    <location>
        <begin position="561"/>
        <end position="581"/>
    </location>
</feature>
<accession>C3X4P6</accession>